<sequence length="942" mass="102348">MPEDSKRRLPFLDRLADRASMGPRKKSKPSPQAPKPDNTAAQQPSPRDAPPSNPDANIQHASPRSTETGESAANQSGQGGDSRSPVTPKGVAPRSSWYTGGSWRAKAAPIAQVARESISSAAGGVTSESSSDVSKKDNTNTTPIKFLDRRTSTKSTALAASTTNVIATSSLANESKASLASETKEHPKEAETEPPLPPDPIKENDKADATTTENVEPEQEQKAQEQQAPEQQAPEQKEGGITSYIPIPIPSSISKGLYGWWSRPDGYAGGDTSGDDKVADNGDVNMEDAKATPLPDPTPTEDSANPQEQRDQNGDAQTGADQAPMSEVLSKDGVDEKAAPRSSWFWLWSNTQNAQQTAETVNETPQAPEATTQNEEEQQDNTTQNQTQEPPSTETKPPVQSIPKTSAGWAFWSRANPHGDEASDAQSTHKQVGELAVADTPSQSHPEAAQFNENQSEEEQPQQPQPKPLAKSIVGSIRRGRGKGREVDSRPSTPVTPVKATPDQSPSRKTIEEAPGKKPSKETAKEAAKTKQTQEEQANPNLLLPEFKSTYRLPQQTPSYWGKVRKYFLGNHEPESPHLQRAPEPLKIKKALAIGVHGYFPAAILQKVLGQPTGTSIRFANAAAAAIQNWTEGQGYSCEVETVALEGEGYVSDRVDTLWKLLNNWIDHIRTADFIMVACHSQGVPVAIMLVAKLIQFGCVNAARIGVCAMAGVNLGPFPEYRSRFFGGSAGELFEFSRPNSLVSQKYQGALRVVLNYGVRIVYIGSIDDQLVSLESSIFSNISHPYIYRAVFVDGRIHAPDFITHLVGFALKLRNLGLPDHGLIRELSPALAGSLYGGEGHSRLYNDVAVYNLAVQHALETTSLPGAMNPPLQIKDYEGTGSTGNNPYFLPWAMRGLLEEDFVRRELSNEVEGLLAMFESWKPTTKPLKDIKFRLEVVKSKL</sequence>
<gene>
    <name evidence="3" type="ORF">BFW01_g1027</name>
</gene>
<dbReference type="InterPro" id="IPR058933">
    <property type="entry name" value="YMC020W-like_ab_hydrolase"/>
</dbReference>
<feature type="compositionally biased region" description="Polar residues" evidence="1">
    <location>
        <begin position="164"/>
        <end position="181"/>
    </location>
</feature>
<protein>
    <recommendedName>
        <fullName evidence="2">YMC020W-like alpha/beta hydrolase domain-containing protein</fullName>
    </recommendedName>
</protein>
<accession>A0A8H7IRJ5</accession>
<feature type="compositionally biased region" description="Basic and acidic residues" evidence="1">
    <location>
        <begin position="1"/>
        <end position="17"/>
    </location>
</feature>
<feature type="compositionally biased region" description="Basic and acidic residues" evidence="1">
    <location>
        <begin position="509"/>
        <end position="534"/>
    </location>
</feature>
<dbReference type="EMBL" id="MDYX01000040">
    <property type="protein sequence ID" value="KAF9630465.1"/>
    <property type="molecule type" value="Genomic_DNA"/>
</dbReference>
<dbReference type="AlphaFoldDB" id="A0A8H7IRJ5"/>
<proteinExistence type="predicted"/>
<reference evidence="3" key="2">
    <citation type="journal article" date="2018" name="DNA Res.">
        <title>Comparative genome and transcriptome analyses reveal adaptations to opportunistic infections in woody plant degrading pathogens of Botryosphaeriaceae.</title>
        <authorList>
            <person name="Yan J.Y."/>
            <person name="Zhao W.S."/>
            <person name="Chen Z."/>
            <person name="Xing Q.K."/>
            <person name="Zhang W."/>
            <person name="Chethana K.W.T."/>
            <person name="Xue M.F."/>
            <person name="Xu J.P."/>
            <person name="Phillips A.J.L."/>
            <person name="Wang Y."/>
            <person name="Liu J.H."/>
            <person name="Liu M."/>
            <person name="Zhou Y."/>
            <person name="Jayawardena R.S."/>
            <person name="Manawasinghe I.S."/>
            <person name="Huang J.B."/>
            <person name="Qiao G.H."/>
            <person name="Fu C.Y."/>
            <person name="Guo F.F."/>
            <person name="Dissanayake A.J."/>
            <person name="Peng Y.L."/>
            <person name="Hyde K.D."/>
            <person name="Li X.H."/>
        </authorList>
    </citation>
    <scope>NUCLEOTIDE SEQUENCE</scope>
    <source>
        <strain evidence="3">CSS-01s</strain>
    </source>
</reference>
<feature type="compositionally biased region" description="Polar residues" evidence="1">
    <location>
        <begin position="348"/>
        <end position="365"/>
    </location>
</feature>
<dbReference type="PANTHER" id="PTHR47349:SF1">
    <property type="entry name" value="AER328WP"/>
    <property type="match status" value="1"/>
</dbReference>
<organism evidence="3 4">
    <name type="scientific">Lasiodiplodia theobromae</name>
    <dbReference type="NCBI Taxonomy" id="45133"/>
    <lineage>
        <taxon>Eukaryota</taxon>
        <taxon>Fungi</taxon>
        <taxon>Dikarya</taxon>
        <taxon>Ascomycota</taxon>
        <taxon>Pezizomycotina</taxon>
        <taxon>Dothideomycetes</taxon>
        <taxon>Dothideomycetes incertae sedis</taxon>
        <taxon>Botryosphaeriales</taxon>
        <taxon>Botryosphaeriaceae</taxon>
        <taxon>Lasiodiplodia</taxon>
    </lineage>
</organism>
<evidence type="ECO:0000313" key="3">
    <source>
        <dbReference type="EMBL" id="KAF9630465.1"/>
    </source>
</evidence>
<feature type="compositionally biased region" description="Low complexity" evidence="1">
    <location>
        <begin position="224"/>
        <end position="234"/>
    </location>
</feature>
<dbReference type="Proteomes" id="UP000627934">
    <property type="component" value="Unassembled WGS sequence"/>
</dbReference>
<feature type="compositionally biased region" description="Basic and acidic residues" evidence="1">
    <location>
        <begin position="182"/>
        <end position="191"/>
    </location>
</feature>
<evidence type="ECO:0000256" key="1">
    <source>
        <dbReference type="SAM" id="MobiDB-lite"/>
    </source>
</evidence>
<feature type="compositionally biased region" description="Low complexity" evidence="1">
    <location>
        <begin position="153"/>
        <end position="163"/>
    </location>
</feature>
<reference evidence="3" key="1">
    <citation type="submission" date="2016-08" db="EMBL/GenBank/DDBJ databases">
        <authorList>
            <person name="Yan J."/>
        </authorList>
    </citation>
    <scope>NUCLEOTIDE SEQUENCE</scope>
    <source>
        <strain evidence="3">CSS-01s</strain>
    </source>
</reference>
<evidence type="ECO:0000259" key="2">
    <source>
        <dbReference type="Pfam" id="PF26147"/>
    </source>
</evidence>
<feature type="region of interest" description="Disordered" evidence="1">
    <location>
        <begin position="1"/>
        <end position="543"/>
    </location>
</feature>
<dbReference type="Pfam" id="PF26147">
    <property type="entry name" value="AB_HYDROLASE_YMC0-YMC35"/>
    <property type="match status" value="1"/>
</dbReference>
<dbReference type="InterPro" id="IPR058934">
    <property type="entry name" value="YMC020W-like"/>
</dbReference>
<feature type="compositionally biased region" description="Low complexity" evidence="1">
    <location>
        <begin position="380"/>
        <end position="395"/>
    </location>
</feature>
<feature type="compositionally biased region" description="Polar residues" evidence="1">
    <location>
        <begin position="54"/>
        <end position="76"/>
    </location>
</feature>
<comment type="caution">
    <text evidence="3">The sequence shown here is derived from an EMBL/GenBank/DDBJ whole genome shotgun (WGS) entry which is preliminary data.</text>
</comment>
<feature type="compositionally biased region" description="Basic and acidic residues" evidence="1">
    <location>
        <begin position="329"/>
        <end position="339"/>
    </location>
</feature>
<evidence type="ECO:0000313" key="4">
    <source>
        <dbReference type="Proteomes" id="UP000627934"/>
    </source>
</evidence>
<dbReference type="PANTHER" id="PTHR47349">
    <property type="entry name" value="CHROMOSOME 8, WHOLE GENOME SHOTGUN SEQUENCE"/>
    <property type="match status" value="1"/>
</dbReference>
<name>A0A8H7IRJ5_9PEZI</name>
<feature type="domain" description="YMC020W-like alpha/beta hydrolase" evidence="2">
    <location>
        <begin position="544"/>
        <end position="901"/>
    </location>
</feature>